<evidence type="ECO:0000259" key="5">
    <source>
        <dbReference type="PROSITE" id="PS50931"/>
    </source>
</evidence>
<comment type="caution">
    <text evidence="6">The sequence shown here is derived from an EMBL/GenBank/DDBJ whole genome shotgun (WGS) entry which is preliminary data.</text>
</comment>
<keyword evidence="3" id="KW-0238">DNA-binding</keyword>
<dbReference type="InterPro" id="IPR000847">
    <property type="entry name" value="LysR_HTH_N"/>
</dbReference>
<dbReference type="InterPro" id="IPR036388">
    <property type="entry name" value="WH-like_DNA-bd_sf"/>
</dbReference>
<dbReference type="SUPFAM" id="SSF53850">
    <property type="entry name" value="Periplasmic binding protein-like II"/>
    <property type="match status" value="1"/>
</dbReference>
<keyword evidence="4" id="KW-0804">Transcription</keyword>
<dbReference type="InterPro" id="IPR005119">
    <property type="entry name" value="LysR_subst-bd"/>
</dbReference>
<dbReference type="Pfam" id="PF03466">
    <property type="entry name" value="LysR_substrate"/>
    <property type="match status" value="1"/>
</dbReference>
<dbReference type="PANTHER" id="PTHR30537">
    <property type="entry name" value="HTH-TYPE TRANSCRIPTIONAL REGULATOR"/>
    <property type="match status" value="1"/>
</dbReference>
<proteinExistence type="inferred from homology"/>
<evidence type="ECO:0000256" key="1">
    <source>
        <dbReference type="ARBA" id="ARBA00009437"/>
    </source>
</evidence>
<protein>
    <submittedName>
        <fullName evidence="6">LysR family transcriptional regulator</fullName>
    </submittedName>
</protein>
<accession>A0A931CWT4</accession>
<gene>
    <name evidence="6" type="ORF">H0S81_02820</name>
</gene>
<comment type="similarity">
    <text evidence="1">Belongs to the LysR transcriptional regulatory family.</text>
</comment>
<evidence type="ECO:0000256" key="2">
    <source>
        <dbReference type="ARBA" id="ARBA00023015"/>
    </source>
</evidence>
<dbReference type="Pfam" id="PF00126">
    <property type="entry name" value="HTH_1"/>
    <property type="match status" value="1"/>
</dbReference>
<dbReference type="EMBL" id="JACCQK010000122">
    <property type="protein sequence ID" value="MBG0778844.1"/>
    <property type="molecule type" value="Genomic_DNA"/>
</dbReference>
<dbReference type="GO" id="GO:0003700">
    <property type="term" value="F:DNA-binding transcription factor activity"/>
    <property type="evidence" value="ECO:0007669"/>
    <property type="project" value="InterPro"/>
</dbReference>
<feature type="domain" description="HTH lysR-type" evidence="5">
    <location>
        <begin position="3"/>
        <end position="60"/>
    </location>
</feature>
<evidence type="ECO:0000313" key="7">
    <source>
        <dbReference type="Proteomes" id="UP000706172"/>
    </source>
</evidence>
<keyword evidence="2" id="KW-0805">Transcription regulation</keyword>
<sequence length="294" mass="32985">MQVDLNKLKTFYTLAQAESYTGCAQRLCLTQSAVSHAIKKLEADLGYDLVDRAGRKFRLTREGEFLFQQCAGIFDRIDDTLDALAAGKGHRISLTLGAPAEFGSSVLIKGMAPFLNKHPHVHVDFFLDPYLLAPLLSDDLDIIVDCIPHVHETLVCLPLMREEYGVIASPSYVADHRIQTIADLSRCRLLSFDKDLLWWKNFINALAGQADFGCDGVIRISSVRGIINAALASMGVGFVPRYTVLKELENGQLMELFPDTEVLNDQINIYLKKRNFEKPPFPDLIRHIQSLQLH</sequence>
<evidence type="ECO:0000256" key="3">
    <source>
        <dbReference type="ARBA" id="ARBA00023125"/>
    </source>
</evidence>
<dbReference type="AlphaFoldDB" id="A0A931CWT4"/>
<organism evidence="6 7">
    <name type="scientific">Desulfotignum balticum</name>
    <dbReference type="NCBI Taxonomy" id="115781"/>
    <lineage>
        <taxon>Bacteria</taxon>
        <taxon>Pseudomonadati</taxon>
        <taxon>Thermodesulfobacteriota</taxon>
        <taxon>Desulfobacteria</taxon>
        <taxon>Desulfobacterales</taxon>
        <taxon>Desulfobacteraceae</taxon>
        <taxon>Desulfotignum</taxon>
    </lineage>
</organism>
<dbReference type="SUPFAM" id="SSF46785">
    <property type="entry name" value="Winged helix' DNA-binding domain"/>
    <property type="match status" value="1"/>
</dbReference>
<dbReference type="FunFam" id="1.10.10.10:FF:000001">
    <property type="entry name" value="LysR family transcriptional regulator"/>
    <property type="match status" value="1"/>
</dbReference>
<dbReference type="PANTHER" id="PTHR30537:SF5">
    <property type="entry name" value="HTH-TYPE TRANSCRIPTIONAL ACTIVATOR TTDR-RELATED"/>
    <property type="match status" value="1"/>
</dbReference>
<dbReference type="InterPro" id="IPR058163">
    <property type="entry name" value="LysR-type_TF_proteobact-type"/>
</dbReference>
<dbReference type="PRINTS" id="PR00039">
    <property type="entry name" value="HTHLYSR"/>
</dbReference>
<evidence type="ECO:0000313" key="6">
    <source>
        <dbReference type="EMBL" id="MBG0778844.1"/>
    </source>
</evidence>
<dbReference type="GO" id="GO:0003677">
    <property type="term" value="F:DNA binding"/>
    <property type="evidence" value="ECO:0007669"/>
    <property type="project" value="UniProtKB-KW"/>
</dbReference>
<dbReference type="Proteomes" id="UP000706172">
    <property type="component" value="Unassembled WGS sequence"/>
</dbReference>
<dbReference type="PROSITE" id="PS50931">
    <property type="entry name" value="HTH_LYSR"/>
    <property type="match status" value="1"/>
</dbReference>
<reference evidence="6" key="1">
    <citation type="submission" date="2020-07" db="EMBL/GenBank/DDBJ databases">
        <title>Severe corrosion of carbon steel in oil field produced water can be linked to methanogenic archaea containing a special type of NiFe hydrogenase.</title>
        <authorList>
            <person name="Lahme S."/>
            <person name="Mand J."/>
            <person name="Longwell J."/>
            <person name="Smith R."/>
            <person name="Enning D."/>
        </authorList>
    </citation>
    <scope>NUCLEOTIDE SEQUENCE</scope>
    <source>
        <strain evidence="6">MIC098Bin6</strain>
    </source>
</reference>
<name>A0A931CWT4_9BACT</name>
<dbReference type="Gene3D" id="1.10.10.10">
    <property type="entry name" value="Winged helix-like DNA-binding domain superfamily/Winged helix DNA-binding domain"/>
    <property type="match status" value="1"/>
</dbReference>
<dbReference type="InterPro" id="IPR036390">
    <property type="entry name" value="WH_DNA-bd_sf"/>
</dbReference>
<evidence type="ECO:0000256" key="4">
    <source>
        <dbReference type="ARBA" id="ARBA00023163"/>
    </source>
</evidence>
<dbReference type="Gene3D" id="3.40.190.290">
    <property type="match status" value="1"/>
</dbReference>